<dbReference type="GO" id="GO:0005886">
    <property type="term" value="C:plasma membrane"/>
    <property type="evidence" value="ECO:0007669"/>
    <property type="project" value="UniProtKB-SubCell"/>
</dbReference>
<dbReference type="PROSITE" id="PS50109">
    <property type="entry name" value="HIS_KIN"/>
    <property type="match status" value="1"/>
</dbReference>
<evidence type="ECO:0000256" key="4">
    <source>
        <dbReference type="ARBA" id="ARBA00022553"/>
    </source>
</evidence>
<organism evidence="8 9">
    <name type="scientific">Streptomyces noursei</name>
    <name type="common">Streptomyces albulus</name>
    <dbReference type="NCBI Taxonomy" id="1971"/>
    <lineage>
        <taxon>Bacteria</taxon>
        <taxon>Bacillati</taxon>
        <taxon>Actinomycetota</taxon>
        <taxon>Actinomycetes</taxon>
        <taxon>Kitasatosporales</taxon>
        <taxon>Streptomycetaceae</taxon>
        <taxon>Streptomyces</taxon>
    </lineage>
</organism>
<dbReference type="SUPFAM" id="SSF55874">
    <property type="entry name" value="ATPase domain of HSP90 chaperone/DNA topoisomerase II/histidine kinase"/>
    <property type="match status" value="1"/>
</dbReference>
<dbReference type="Pfam" id="PF00512">
    <property type="entry name" value="HisKA"/>
    <property type="match status" value="1"/>
</dbReference>
<evidence type="ECO:0000256" key="7">
    <source>
        <dbReference type="ARBA" id="ARBA00023012"/>
    </source>
</evidence>
<evidence type="ECO:0000313" key="9">
    <source>
        <dbReference type="Proteomes" id="UP000288351"/>
    </source>
</evidence>
<evidence type="ECO:0000256" key="5">
    <source>
        <dbReference type="ARBA" id="ARBA00022679"/>
    </source>
</evidence>
<dbReference type="eggNOG" id="COG5002">
    <property type="taxonomic scope" value="Bacteria"/>
</dbReference>
<protein>
    <recommendedName>
        <fullName evidence="3">histidine kinase</fullName>
        <ecNumber evidence="3">2.7.13.3</ecNumber>
    </recommendedName>
</protein>
<dbReference type="PANTHER" id="PTHR43711:SF1">
    <property type="entry name" value="HISTIDINE KINASE 1"/>
    <property type="match status" value="1"/>
</dbReference>
<dbReference type="PROSITE" id="PS50113">
    <property type="entry name" value="PAC"/>
    <property type="match status" value="1"/>
</dbReference>
<dbReference type="SUPFAM" id="SSF47384">
    <property type="entry name" value="Homodimeric domain of signal transducing histidine kinase"/>
    <property type="match status" value="1"/>
</dbReference>
<dbReference type="FunFam" id="3.30.565.10:FF:000006">
    <property type="entry name" value="Sensor histidine kinase WalK"/>
    <property type="match status" value="1"/>
</dbReference>
<dbReference type="AlphaFoldDB" id="A0A059WE85"/>
<evidence type="ECO:0000313" key="8">
    <source>
        <dbReference type="EMBL" id="GCB95470.1"/>
    </source>
</evidence>
<sequence>MHGRARPRAYRERVDRARDRLQAVLEALPRAAIVQGGDAHVVAVNRRFIEMFALDGVDHSPGAPLGPVVDEVAGRFAVRPDPTAARTTALAARRVHRVAEFPLADGRIIRRETAPLYDPDGRPSGSLWTAEDVTETKRREQALHRANAALAELARRRNEFLASASHNLRTPLTSVLSFCDLLADPASGPLGPEQREFLAAIRRNAERMASVITALLETAVLREPRRRLECAAVDVARLVEHAVLDRMPTLTAAGVFTVLRCEPGPPLRGDEHRLAQVLDNLLENAAKFTPSGGRVGIDAAPDGDAWRIEVTDSGIGVPAEYREEIFSGFVRAPNAEHGGFPGTGLGLAFSRDIVRRHGGDLTVSDAPGRGAVFTVRLPTEGPGPDDDTEGTDGP</sequence>
<dbReference type="InterPro" id="IPR004358">
    <property type="entry name" value="Sig_transdc_His_kin-like_C"/>
</dbReference>
<dbReference type="InterPro" id="IPR036890">
    <property type="entry name" value="HATPase_C_sf"/>
</dbReference>
<reference evidence="8 9" key="1">
    <citation type="journal article" date="2019" name="Microbiol. Resour. Announc.">
        <title>Draft Genome Sequence of the Most Traditional epsilon-Poly-l-Lysine Producer, Streptomyces albulus NBRC14147.</title>
        <authorList>
            <person name="Yamanaka K."/>
            <person name="Hamano Y."/>
        </authorList>
    </citation>
    <scope>NUCLEOTIDE SEQUENCE [LARGE SCALE GENOMIC DNA]</scope>
    <source>
        <strain evidence="8 9">NBRC 14147</strain>
    </source>
</reference>
<proteinExistence type="predicted"/>
<dbReference type="CDD" id="cd00075">
    <property type="entry name" value="HATPase"/>
    <property type="match status" value="1"/>
</dbReference>
<dbReference type="SMART" id="SM00387">
    <property type="entry name" value="HATPase_c"/>
    <property type="match status" value="1"/>
</dbReference>
<evidence type="ECO:0000256" key="3">
    <source>
        <dbReference type="ARBA" id="ARBA00012438"/>
    </source>
</evidence>
<dbReference type="SMART" id="SM00388">
    <property type="entry name" value="HisKA"/>
    <property type="match status" value="1"/>
</dbReference>
<dbReference type="InterPro" id="IPR013656">
    <property type="entry name" value="PAS_4"/>
</dbReference>
<dbReference type="InterPro" id="IPR003594">
    <property type="entry name" value="HATPase_dom"/>
</dbReference>
<keyword evidence="4" id="KW-0597">Phosphoprotein</keyword>
<gene>
    <name evidence="8" type="ORF">SALB_08275</name>
</gene>
<dbReference type="InterPro" id="IPR050736">
    <property type="entry name" value="Sensor_HK_Regulatory"/>
</dbReference>
<keyword evidence="6 8" id="KW-0418">Kinase</keyword>
<name>A0A059WE85_STRNR</name>
<dbReference type="EC" id="2.7.13.3" evidence="3"/>
<comment type="subcellular location">
    <subcellularLocation>
        <location evidence="2">Cell membrane</location>
    </subcellularLocation>
</comment>
<dbReference type="Pfam" id="PF08448">
    <property type="entry name" value="PAS_4"/>
    <property type="match status" value="1"/>
</dbReference>
<dbReference type="STRING" id="68570.DC74_7309"/>
<dbReference type="CDD" id="cd00082">
    <property type="entry name" value="HisKA"/>
    <property type="match status" value="1"/>
</dbReference>
<dbReference type="InterPro" id="IPR036097">
    <property type="entry name" value="HisK_dim/P_sf"/>
</dbReference>
<keyword evidence="7" id="KW-0902">Two-component regulatory system</keyword>
<comment type="caution">
    <text evidence="8">The sequence shown here is derived from an EMBL/GenBank/DDBJ whole genome shotgun (WGS) entry which is preliminary data.</text>
</comment>
<dbReference type="InterPro" id="IPR000700">
    <property type="entry name" value="PAS-assoc_C"/>
</dbReference>
<dbReference type="GO" id="GO:0000155">
    <property type="term" value="F:phosphorelay sensor kinase activity"/>
    <property type="evidence" value="ECO:0007669"/>
    <property type="project" value="InterPro"/>
</dbReference>
<evidence type="ECO:0000256" key="1">
    <source>
        <dbReference type="ARBA" id="ARBA00000085"/>
    </source>
</evidence>
<keyword evidence="5" id="KW-0808">Transferase</keyword>
<dbReference type="Gene3D" id="1.10.287.130">
    <property type="match status" value="1"/>
</dbReference>
<dbReference type="PRINTS" id="PR00344">
    <property type="entry name" value="BCTRLSENSOR"/>
</dbReference>
<dbReference type="Pfam" id="PF02518">
    <property type="entry name" value="HATPase_c"/>
    <property type="match status" value="1"/>
</dbReference>
<dbReference type="InterPro" id="IPR003661">
    <property type="entry name" value="HisK_dim/P_dom"/>
</dbReference>
<dbReference type="InterPro" id="IPR005467">
    <property type="entry name" value="His_kinase_dom"/>
</dbReference>
<evidence type="ECO:0000256" key="6">
    <source>
        <dbReference type="ARBA" id="ARBA00022777"/>
    </source>
</evidence>
<comment type="catalytic activity">
    <reaction evidence="1">
        <text>ATP + protein L-histidine = ADP + protein N-phospho-L-histidine.</text>
        <dbReference type="EC" id="2.7.13.3"/>
    </reaction>
</comment>
<dbReference type="PANTHER" id="PTHR43711">
    <property type="entry name" value="TWO-COMPONENT HISTIDINE KINASE"/>
    <property type="match status" value="1"/>
</dbReference>
<dbReference type="Gene3D" id="3.30.450.20">
    <property type="entry name" value="PAS domain"/>
    <property type="match status" value="1"/>
</dbReference>
<accession>A0A059WE85</accession>
<dbReference type="EMBL" id="BHXC01000007">
    <property type="protein sequence ID" value="GCB95470.1"/>
    <property type="molecule type" value="Genomic_DNA"/>
</dbReference>
<dbReference type="Gene3D" id="3.30.565.10">
    <property type="entry name" value="Histidine kinase-like ATPase, C-terminal domain"/>
    <property type="match status" value="1"/>
</dbReference>
<dbReference type="SUPFAM" id="SSF55785">
    <property type="entry name" value="PYP-like sensor domain (PAS domain)"/>
    <property type="match status" value="1"/>
</dbReference>
<evidence type="ECO:0000256" key="2">
    <source>
        <dbReference type="ARBA" id="ARBA00004236"/>
    </source>
</evidence>
<dbReference type="InterPro" id="IPR035965">
    <property type="entry name" value="PAS-like_dom_sf"/>
</dbReference>
<dbReference type="Proteomes" id="UP000288351">
    <property type="component" value="Unassembled WGS sequence"/>
</dbReference>